<accession>A0A7J7WNJ9</accession>
<proteinExistence type="predicted"/>
<protein>
    <submittedName>
        <fullName evidence="1">Uncharacterized protein</fullName>
    </submittedName>
</protein>
<dbReference type="InterPro" id="IPR007914">
    <property type="entry name" value="UPF0193"/>
</dbReference>
<name>A0A7J7WNJ9_RHIFE</name>
<gene>
    <name evidence="1" type="ORF">mRhiFer1_001835</name>
</gene>
<sequence length="95" mass="11046">MASQEKMEAVTKGTGFWSCPKQATYTPGTCELLRVMMEESRLTKFQQRHIMDTMKSKRQSTEASWAEGFWATFFKLLHIKRHGSWHHNQSPAVLL</sequence>
<evidence type="ECO:0000313" key="2">
    <source>
        <dbReference type="Proteomes" id="UP000585614"/>
    </source>
</evidence>
<dbReference type="Pfam" id="PF05250">
    <property type="entry name" value="UPF0193"/>
    <property type="match status" value="1"/>
</dbReference>
<reference evidence="1 2" key="1">
    <citation type="journal article" date="2020" name="Nature">
        <title>Six reference-quality genomes reveal evolution of bat adaptations.</title>
        <authorList>
            <person name="Jebb D."/>
            <person name="Huang Z."/>
            <person name="Pippel M."/>
            <person name="Hughes G.M."/>
            <person name="Lavrichenko K."/>
            <person name="Devanna P."/>
            <person name="Winkler S."/>
            <person name="Jermiin L.S."/>
            <person name="Skirmuntt E.C."/>
            <person name="Katzourakis A."/>
            <person name="Burkitt-Gray L."/>
            <person name="Ray D.A."/>
            <person name="Sullivan K.A.M."/>
            <person name="Roscito J.G."/>
            <person name="Kirilenko B.M."/>
            <person name="Davalos L.M."/>
            <person name="Corthals A.P."/>
            <person name="Power M.L."/>
            <person name="Jones G."/>
            <person name="Ransome R.D."/>
            <person name="Dechmann D.K.N."/>
            <person name="Locatelli A.G."/>
            <person name="Puechmaille S.J."/>
            <person name="Fedrigo O."/>
            <person name="Jarvis E.D."/>
            <person name="Hiller M."/>
            <person name="Vernes S.C."/>
            <person name="Myers E.W."/>
            <person name="Teeling E.C."/>
        </authorList>
    </citation>
    <scope>NUCLEOTIDE SEQUENCE [LARGE SCALE GENOMIC DNA]</scope>
    <source>
        <strain evidence="1">MRhiFer1</strain>
        <tissue evidence="1">Lung</tissue>
    </source>
</reference>
<dbReference type="Proteomes" id="UP000585614">
    <property type="component" value="Unassembled WGS sequence"/>
</dbReference>
<dbReference type="PANTHER" id="PTHR28348:SF1">
    <property type="entry name" value="UPF0193 PROTEIN EVG1"/>
    <property type="match status" value="1"/>
</dbReference>
<dbReference type="AlphaFoldDB" id="A0A7J7WNJ9"/>
<organism evidence="1 2">
    <name type="scientific">Rhinolophus ferrumequinum</name>
    <name type="common">Greater horseshoe bat</name>
    <dbReference type="NCBI Taxonomy" id="59479"/>
    <lineage>
        <taxon>Eukaryota</taxon>
        <taxon>Metazoa</taxon>
        <taxon>Chordata</taxon>
        <taxon>Craniata</taxon>
        <taxon>Vertebrata</taxon>
        <taxon>Euteleostomi</taxon>
        <taxon>Mammalia</taxon>
        <taxon>Eutheria</taxon>
        <taxon>Laurasiatheria</taxon>
        <taxon>Chiroptera</taxon>
        <taxon>Yinpterochiroptera</taxon>
        <taxon>Rhinolophoidea</taxon>
        <taxon>Rhinolophidae</taxon>
        <taxon>Rhinolophinae</taxon>
        <taxon>Rhinolophus</taxon>
    </lineage>
</organism>
<dbReference type="PANTHER" id="PTHR28348">
    <property type="entry name" value="UPF0193 PROTEIN EVG1"/>
    <property type="match status" value="1"/>
</dbReference>
<evidence type="ECO:0000313" key="1">
    <source>
        <dbReference type="EMBL" id="KAF6338959.1"/>
    </source>
</evidence>
<comment type="caution">
    <text evidence="1">The sequence shown here is derived from an EMBL/GenBank/DDBJ whole genome shotgun (WGS) entry which is preliminary data.</text>
</comment>
<dbReference type="EMBL" id="JACAGC010000010">
    <property type="protein sequence ID" value="KAF6338959.1"/>
    <property type="molecule type" value="Genomic_DNA"/>
</dbReference>